<dbReference type="Gene3D" id="3.30.390.30">
    <property type="match status" value="1"/>
</dbReference>
<dbReference type="Gene3D" id="3.50.50.60">
    <property type="entry name" value="FAD/NAD(P)-binding domain"/>
    <property type="match status" value="2"/>
</dbReference>
<dbReference type="SUPFAM" id="SSF51905">
    <property type="entry name" value="FAD/NAD(P)-binding domain"/>
    <property type="match status" value="1"/>
</dbReference>
<keyword evidence="3 9" id="KW-0285">Flavoprotein</keyword>
<feature type="domain" description="Pyridine nucleotide-disulphide oxidoreductase dimerisation" evidence="10">
    <location>
        <begin position="344"/>
        <end position="445"/>
    </location>
</feature>
<dbReference type="InterPro" id="IPR023753">
    <property type="entry name" value="FAD/NAD-binding_dom"/>
</dbReference>
<dbReference type="InterPro" id="IPR004099">
    <property type="entry name" value="Pyr_nucl-diS_OxRdtase_dimer"/>
</dbReference>
<dbReference type="InterPro" id="IPR036188">
    <property type="entry name" value="FAD/NAD-bd_sf"/>
</dbReference>
<sequence length="476" mass="51453">MRNATEYDLCVIGGGAAGLVAAAGAASLGAKVLLVEKRALGGDCLHVGCVPSKTLIHSAKVAQIIRDAERFGIAASTPVIDLSKVMQRVRRVIAQIEPNDSPERFAGLGVDVVFGVGQFTGPNLFTVNGRQVCAKNFVIATGTGPAIPPLPGVENIPYLTNETLFAVKEPIPHLLVLGGGPIGCEMAQSLARLGSRVTLFDLAPRLLPREDDDMSAVLYQQFKQEGVDVHLGIKVLKFEYANGEVRVLLEHPQQGQYRLSGSHLLIAAGRKPNLENLGLRLTGVELDNGRLILDARLRTSNKNIYACGDVAGPYLFTHMAEHQAGVVLKNALFHWPSKARTRNIPWCTYTDPELARVGLSETEAVAQGITHRVYRFPFADIDRAVTADETVGMSKIITTPRGKLLGACIVGPQAGELIAEYVLALAKGMSAADLSNTIHIYPTLAQINRRVADQSLKEALTPQRKRWLKWLFGLRG</sequence>
<dbReference type="InterPro" id="IPR016156">
    <property type="entry name" value="FAD/NAD-linked_Rdtase_dimer_sf"/>
</dbReference>
<evidence type="ECO:0000256" key="6">
    <source>
        <dbReference type="ARBA" id="ARBA00023002"/>
    </source>
</evidence>
<comment type="cofactor">
    <cofactor evidence="1">
        <name>FAD</name>
        <dbReference type="ChEBI" id="CHEBI:57692"/>
    </cofactor>
</comment>
<evidence type="ECO:0000256" key="9">
    <source>
        <dbReference type="RuleBase" id="RU003691"/>
    </source>
</evidence>
<comment type="similarity">
    <text evidence="2 9">Belongs to the class-I pyridine nucleotide-disulfide oxidoreductase family.</text>
</comment>
<evidence type="ECO:0000256" key="4">
    <source>
        <dbReference type="ARBA" id="ARBA00022827"/>
    </source>
</evidence>
<gene>
    <name evidence="12" type="ORF">IE877_20995</name>
</gene>
<dbReference type="InterPro" id="IPR012999">
    <property type="entry name" value="Pyr_OxRdtase_I_AS"/>
</dbReference>
<evidence type="ECO:0000256" key="8">
    <source>
        <dbReference type="ARBA" id="ARBA00023284"/>
    </source>
</evidence>
<dbReference type="PRINTS" id="PR00368">
    <property type="entry name" value="FADPNR"/>
</dbReference>
<dbReference type="EMBL" id="JACXSS010000001">
    <property type="protein sequence ID" value="MBD9358320.1"/>
    <property type="molecule type" value="Genomic_DNA"/>
</dbReference>
<dbReference type="Pfam" id="PF02852">
    <property type="entry name" value="Pyr_redox_dim"/>
    <property type="match status" value="1"/>
</dbReference>
<dbReference type="PRINTS" id="PR00411">
    <property type="entry name" value="PNDRDTASEI"/>
</dbReference>
<feature type="domain" description="FAD/NAD(P)-binding" evidence="11">
    <location>
        <begin position="7"/>
        <end position="324"/>
    </location>
</feature>
<evidence type="ECO:0000256" key="5">
    <source>
        <dbReference type="ARBA" id="ARBA00022857"/>
    </source>
</evidence>
<evidence type="ECO:0000256" key="7">
    <source>
        <dbReference type="ARBA" id="ARBA00023157"/>
    </source>
</evidence>
<keyword evidence="13" id="KW-1185">Reference proteome</keyword>
<evidence type="ECO:0000256" key="1">
    <source>
        <dbReference type="ARBA" id="ARBA00001974"/>
    </source>
</evidence>
<proteinExistence type="inferred from homology"/>
<dbReference type="InterPro" id="IPR001100">
    <property type="entry name" value="Pyr_nuc-diS_OxRdtase"/>
</dbReference>
<dbReference type="InterPro" id="IPR008143">
    <property type="entry name" value="Ala_DH/PNT_CS2"/>
</dbReference>
<reference evidence="12 13" key="1">
    <citation type="submission" date="2020-09" db="EMBL/GenBank/DDBJ databases">
        <title>Methylomonas albis sp. nov. and Methylomonas fluvii sp. nov.: Two cold-adapted methanotrophs from the River Elbe and an amended description of Methylovulum psychrotolerans strain Eb1.</title>
        <authorList>
            <person name="Bussmann I.K."/>
            <person name="Klings K.-W."/>
            <person name="Warnstedt J."/>
            <person name="Hoppert M."/>
            <person name="Saborowski A."/>
            <person name="Horn F."/>
            <person name="Liebner S."/>
        </authorList>
    </citation>
    <scope>NUCLEOTIDE SEQUENCE [LARGE SCALE GENOMIC DNA]</scope>
    <source>
        <strain evidence="12 13">EbA</strain>
    </source>
</reference>
<dbReference type="PROSITE" id="PS00837">
    <property type="entry name" value="ALADH_PNT_2"/>
    <property type="match status" value="1"/>
</dbReference>
<evidence type="ECO:0000313" key="12">
    <source>
        <dbReference type="EMBL" id="MBD9358320.1"/>
    </source>
</evidence>
<dbReference type="Pfam" id="PF07992">
    <property type="entry name" value="Pyr_redox_2"/>
    <property type="match status" value="1"/>
</dbReference>
<evidence type="ECO:0000256" key="3">
    <source>
        <dbReference type="ARBA" id="ARBA00022630"/>
    </source>
</evidence>
<comment type="caution">
    <text evidence="12">The sequence shown here is derived from an EMBL/GenBank/DDBJ whole genome shotgun (WGS) entry which is preliminary data.</text>
</comment>
<dbReference type="SUPFAM" id="SSF55424">
    <property type="entry name" value="FAD/NAD-linked reductases, dimerisation (C-terminal) domain"/>
    <property type="match status" value="1"/>
</dbReference>
<dbReference type="PIRSF" id="PIRSF000350">
    <property type="entry name" value="Mercury_reductase_MerA"/>
    <property type="match status" value="1"/>
</dbReference>
<dbReference type="PROSITE" id="PS00076">
    <property type="entry name" value="PYRIDINE_REDOX_1"/>
    <property type="match status" value="1"/>
</dbReference>
<evidence type="ECO:0000256" key="2">
    <source>
        <dbReference type="ARBA" id="ARBA00007532"/>
    </source>
</evidence>
<accession>A0ABR9D5F0</accession>
<evidence type="ECO:0000259" key="10">
    <source>
        <dbReference type="Pfam" id="PF02852"/>
    </source>
</evidence>
<name>A0ABR9D5F0_9GAMM</name>
<keyword evidence="6 9" id="KW-0560">Oxidoreductase</keyword>
<keyword evidence="8 9" id="KW-0676">Redox-active center</keyword>
<dbReference type="RefSeq" id="WP_192376539.1">
    <property type="nucleotide sequence ID" value="NZ_CAJHIV010000001.1"/>
</dbReference>
<dbReference type="PANTHER" id="PTHR43014:SF2">
    <property type="entry name" value="MERCURIC REDUCTASE"/>
    <property type="match status" value="1"/>
</dbReference>
<organism evidence="12 13">
    <name type="scientific">Methylomonas albis</name>
    <dbReference type="NCBI Taxonomy" id="1854563"/>
    <lineage>
        <taxon>Bacteria</taxon>
        <taxon>Pseudomonadati</taxon>
        <taxon>Pseudomonadota</taxon>
        <taxon>Gammaproteobacteria</taxon>
        <taxon>Methylococcales</taxon>
        <taxon>Methylococcaceae</taxon>
        <taxon>Methylomonas</taxon>
    </lineage>
</organism>
<protein>
    <submittedName>
        <fullName evidence="12">FAD-dependent oxidoreductase</fullName>
    </submittedName>
</protein>
<keyword evidence="7" id="KW-1015">Disulfide bond</keyword>
<dbReference type="PANTHER" id="PTHR43014">
    <property type="entry name" value="MERCURIC REDUCTASE"/>
    <property type="match status" value="1"/>
</dbReference>
<dbReference type="Proteomes" id="UP000652176">
    <property type="component" value="Unassembled WGS sequence"/>
</dbReference>
<keyword evidence="5" id="KW-0521">NADP</keyword>
<evidence type="ECO:0000259" key="11">
    <source>
        <dbReference type="Pfam" id="PF07992"/>
    </source>
</evidence>
<evidence type="ECO:0000313" key="13">
    <source>
        <dbReference type="Proteomes" id="UP000652176"/>
    </source>
</evidence>
<keyword evidence="4 9" id="KW-0274">FAD</keyword>